<dbReference type="AlphaFoldDB" id="A0A417YH67"/>
<organism evidence="1 2">
    <name type="scientific">Oceanobacillus profundus</name>
    <dbReference type="NCBI Taxonomy" id="372463"/>
    <lineage>
        <taxon>Bacteria</taxon>
        <taxon>Bacillati</taxon>
        <taxon>Bacillota</taxon>
        <taxon>Bacilli</taxon>
        <taxon>Bacillales</taxon>
        <taxon>Bacillaceae</taxon>
        <taxon>Oceanobacillus</taxon>
    </lineage>
</organism>
<evidence type="ECO:0000313" key="1">
    <source>
        <dbReference type="EMBL" id="RHW32225.1"/>
    </source>
</evidence>
<evidence type="ECO:0000313" key="2">
    <source>
        <dbReference type="Proteomes" id="UP000285456"/>
    </source>
</evidence>
<reference evidence="1 2" key="1">
    <citation type="journal article" date="2007" name="Int. J. Syst. Evol. Microbiol.">
        <title>Oceanobacillus profundus sp. nov., isolated from a deep-sea sediment core.</title>
        <authorList>
            <person name="Kim Y.G."/>
            <person name="Choi D.H."/>
            <person name="Hyun S."/>
            <person name="Cho B.C."/>
        </authorList>
    </citation>
    <scope>NUCLEOTIDE SEQUENCE [LARGE SCALE GENOMIC DNA]</scope>
    <source>
        <strain evidence="1 2">DSM 18246</strain>
    </source>
</reference>
<sequence>MITVDEFYTYLNAQQHAQSFLYQCYLGMEDAEAKSYQNYSTFMYLLDHSQRFYENGKKSDELVQPVLYFYGMVHLLKAYLLTKRPDYPESTSLLAHGVTARKRKKKFYTFTDDEVKVQQHGMFPYFSEHLYATKRIPFEKIRMETLFSLLPEMSNFFALQKQEKLTVIGSANSVHLQFPTKLFDNYHLTEKAFIARIQNYLPAIKEIKSGKLMLDIELEDYVDFSNGPFFKHMDNNQLYFPANRDSFLPISEVMIHYLLLFNLSMLCRYESEWWGDLFVSKADMDYPLIHHFLQVTAQKIPRQIGSEMLAMKTTFDSLT</sequence>
<dbReference type="Proteomes" id="UP000285456">
    <property type="component" value="Unassembled WGS sequence"/>
</dbReference>
<comment type="caution">
    <text evidence="1">The sequence shown here is derived from an EMBL/GenBank/DDBJ whole genome shotgun (WGS) entry which is preliminary data.</text>
</comment>
<dbReference type="Pfam" id="PF14175">
    <property type="entry name" value="YaaC"/>
    <property type="match status" value="1"/>
</dbReference>
<gene>
    <name evidence="1" type="ORF">D1B32_10695</name>
</gene>
<protein>
    <recommendedName>
        <fullName evidence="3">YaaC family protein</fullName>
    </recommendedName>
</protein>
<dbReference type="EMBL" id="QWEH01000006">
    <property type="protein sequence ID" value="RHW32225.1"/>
    <property type="molecule type" value="Genomic_DNA"/>
</dbReference>
<proteinExistence type="predicted"/>
<accession>A0A417YH67</accession>
<evidence type="ECO:0008006" key="3">
    <source>
        <dbReference type="Google" id="ProtNLM"/>
    </source>
</evidence>
<dbReference type="InterPro" id="IPR026988">
    <property type="entry name" value="YaaC-like"/>
</dbReference>
<dbReference type="OrthoDB" id="2380109at2"/>
<dbReference type="RefSeq" id="WP_095313977.1">
    <property type="nucleotide sequence ID" value="NZ_JAUOPF010000018.1"/>
</dbReference>
<keyword evidence="2" id="KW-1185">Reference proteome</keyword>
<name>A0A417YH67_9BACI</name>